<feature type="transmembrane region" description="Helical" evidence="1">
    <location>
        <begin position="127"/>
        <end position="146"/>
    </location>
</feature>
<reference evidence="2 3" key="1">
    <citation type="submission" date="2017-03" db="EMBL/GenBank/DDBJ databases">
        <authorList>
            <person name="Afonso C.L."/>
            <person name="Miller P.J."/>
            <person name="Scott M.A."/>
            <person name="Spackman E."/>
            <person name="Goraichik I."/>
            <person name="Dimitrov K.M."/>
            <person name="Suarez D.L."/>
            <person name="Swayne D.E."/>
        </authorList>
    </citation>
    <scope>NUCLEOTIDE SEQUENCE [LARGE SCALE GENOMIC DNA]</scope>
    <source>
        <strain evidence="2 3">CECT 8625</strain>
    </source>
</reference>
<dbReference type="Pfam" id="PF05987">
    <property type="entry name" value="DUF898"/>
    <property type="match status" value="1"/>
</dbReference>
<feature type="transmembrane region" description="Helical" evidence="1">
    <location>
        <begin position="301"/>
        <end position="331"/>
    </location>
</feature>
<feature type="transmembrane region" description="Helical" evidence="1">
    <location>
        <begin position="250"/>
        <end position="270"/>
    </location>
</feature>
<evidence type="ECO:0000313" key="2">
    <source>
        <dbReference type="EMBL" id="SLN70031.1"/>
    </source>
</evidence>
<sequence length="422" mass="46322">MRRCNKWRMTDMPPPLPARHAAPRYTGEGPALFRLGLVTGLLTFVTLGIYRFWAKTRIRRFIWSAAELDGSRFEYTGTGLEKFLGFLVAVVFLAVYLGLVQIALVYVGLNLFSDPETPQQAMAQLSAFYITFLAVVPFLFFAIYRARRYKLARTRWRGIRFGMEKGAWGYVLRAIGYWTLTILTLGVLLPLQTFHLTKYMTDRSWFGDARFVQKGRWTALYRPMQHIFIGLLFLVLPGLLIGLSDAPFGAFLLFLVGFVWFGVGLVVYRVQSFAYLTRNTVLAEGDVALDARPSTGRLIKLYLLGALVISVGIAVFSGVVSAAGSIVFGGLEQMLNSDAAAETVPFAALIAPLAVGGLSYLAIMVVVGAATLALITQPILAHFVTTLDISGMGTADRIRQRVADQGADAEGFADALDIGGAI</sequence>
<dbReference type="EMBL" id="FWFK01000007">
    <property type="protein sequence ID" value="SLN70031.1"/>
    <property type="molecule type" value="Genomic_DNA"/>
</dbReference>
<dbReference type="AlphaFoldDB" id="A0A1X7A411"/>
<feature type="transmembrane region" description="Helical" evidence="1">
    <location>
        <begin position="224"/>
        <end position="243"/>
    </location>
</feature>
<feature type="transmembrane region" description="Helical" evidence="1">
    <location>
        <begin position="31"/>
        <end position="53"/>
    </location>
</feature>
<keyword evidence="1" id="KW-0472">Membrane</keyword>
<feature type="transmembrane region" description="Helical" evidence="1">
    <location>
        <begin position="167"/>
        <end position="191"/>
    </location>
</feature>
<dbReference type="InterPro" id="IPR010295">
    <property type="entry name" value="DUF898"/>
</dbReference>
<feature type="transmembrane region" description="Helical" evidence="1">
    <location>
        <begin position="343"/>
        <end position="363"/>
    </location>
</feature>
<organism evidence="2 3">
    <name type="scientific">Roseivivax jejudonensis</name>
    <dbReference type="NCBI Taxonomy" id="1529041"/>
    <lineage>
        <taxon>Bacteria</taxon>
        <taxon>Pseudomonadati</taxon>
        <taxon>Pseudomonadota</taxon>
        <taxon>Alphaproteobacteria</taxon>
        <taxon>Rhodobacterales</taxon>
        <taxon>Roseobacteraceae</taxon>
        <taxon>Roseivivax</taxon>
    </lineage>
</organism>
<evidence type="ECO:0000313" key="3">
    <source>
        <dbReference type="Proteomes" id="UP000193570"/>
    </source>
</evidence>
<keyword evidence="1" id="KW-1133">Transmembrane helix</keyword>
<feature type="transmembrane region" description="Helical" evidence="1">
    <location>
        <begin position="83"/>
        <end position="107"/>
    </location>
</feature>
<accession>A0A1X7A411</accession>
<gene>
    <name evidence="2" type="primary">yjgN</name>
    <name evidence="2" type="ORF">ROJ8625_03666</name>
</gene>
<name>A0A1X7A411_9RHOB</name>
<keyword evidence="1" id="KW-0812">Transmembrane</keyword>
<evidence type="ECO:0000256" key="1">
    <source>
        <dbReference type="SAM" id="Phobius"/>
    </source>
</evidence>
<proteinExistence type="predicted"/>
<protein>
    <submittedName>
        <fullName evidence="2">Inner membrane protein YjgN</fullName>
    </submittedName>
</protein>
<keyword evidence="3" id="KW-1185">Reference proteome</keyword>
<dbReference type="Proteomes" id="UP000193570">
    <property type="component" value="Unassembled WGS sequence"/>
</dbReference>